<dbReference type="Pfam" id="PF00169">
    <property type="entry name" value="PH"/>
    <property type="match status" value="1"/>
</dbReference>
<protein>
    <recommendedName>
        <fullName evidence="3">Pleckstrin homology domain-containing family A member 8</fullName>
    </recommendedName>
</protein>
<dbReference type="InterPro" id="IPR036497">
    <property type="entry name" value="GLTP_sf"/>
</dbReference>
<dbReference type="PANTHER" id="PTHR22902">
    <property type="entry name" value="SESQUIPEDALIAN"/>
    <property type="match status" value="1"/>
</dbReference>
<keyword evidence="10" id="KW-1185">Reference proteome</keyword>
<dbReference type="Gene3D" id="1.10.3520.10">
    <property type="entry name" value="Glycolipid transfer protein"/>
    <property type="match status" value="1"/>
</dbReference>
<evidence type="ECO:0000313" key="9">
    <source>
        <dbReference type="EMBL" id="KAF7259051.1"/>
    </source>
</evidence>
<dbReference type="GO" id="GO:0005829">
    <property type="term" value="C:cytosol"/>
    <property type="evidence" value="ECO:0007669"/>
    <property type="project" value="GOC"/>
</dbReference>
<evidence type="ECO:0000256" key="5">
    <source>
        <dbReference type="ARBA" id="ARBA00023034"/>
    </source>
</evidence>
<reference evidence="9" key="1">
    <citation type="submission" date="2019-07" db="EMBL/GenBank/DDBJ databases">
        <title>Annotation for the trematode Paragonimus miyazaki's.</title>
        <authorList>
            <person name="Choi Y.-J."/>
        </authorList>
    </citation>
    <scope>NUCLEOTIDE SEQUENCE</scope>
    <source>
        <strain evidence="9">Japan</strain>
    </source>
</reference>
<dbReference type="FunFam" id="2.30.29.30:FF:000085">
    <property type="entry name" value="Pleckstrin homology domain-containing family A member 8"/>
    <property type="match status" value="1"/>
</dbReference>
<dbReference type="Proteomes" id="UP000822476">
    <property type="component" value="Unassembled WGS sequence"/>
</dbReference>
<keyword evidence="6" id="KW-0472">Membrane</keyword>
<feature type="domain" description="PH" evidence="8">
    <location>
        <begin position="1"/>
        <end position="92"/>
    </location>
</feature>
<accession>A0A8S9Z1M7</accession>
<evidence type="ECO:0000256" key="3">
    <source>
        <dbReference type="ARBA" id="ARBA00016588"/>
    </source>
</evidence>
<dbReference type="PANTHER" id="PTHR22902:SF27">
    <property type="entry name" value="PLECKSTRIN HOMOLOGY DOMAIN-CONTAINING FAMILY A MEMBER 3"/>
    <property type="match status" value="1"/>
</dbReference>
<dbReference type="EMBL" id="JTDE01001393">
    <property type="protein sequence ID" value="KAF7259051.1"/>
    <property type="molecule type" value="Genomic_DNA"/>
</dbReference>
<dbReference type="Gene3D" id="2.30.29.30">
    <property type="entry name" value="Pleckstrin-homology domain (PH domain)/Phosphotyrosine-binding domain (PTB)"/>
    <property type="match status" value="1"/>
</dbReference>
<dbReference type="GO" id="GO:0005769">
    <property type="term" value="C:early endosome"/>
    <property type="evidence" value="ECO:0007669"/>
    <property type="project" value="TreeGrafter"/>
</dbReference>
<dbReference type="SUPFAM" id="SSF110004">
    <property type="entry name" value="Glycolipid transfer protein, GLTP"/>
    <property type="match status" value="1"/>
</dbReference>
<dbReference type="InterPro" id="IPR045188">
    <property type="entry name" value="Boi1/Boi2-like"/>
</dbReference>
<dbReference type="SUPFAM" id="SSF50729">
    <property type="entry name" value="PH domain-like"/>
    <property type="match status" value="1"/>
</dbReference>
<dbReference type="SMART" id="SM00233">
    <property type="entry name" value="PH"/>
    <property type="match status" value="1"/>
</dbReference>
<evidence type="ECO:0000256" key="1">
    <source>
        <dbReference type="ARBA" id="ARBA00004170"/>
    </source>
</evidence>
<keyword evidence="4" id="KW-0597">Phosphoprotein</keyword>
<dbReference type="InterPro" id="IPR011993">
    <property type="entry name" value="PH-like_dom_sf"/>
</dbReference>
<dbReference type="PROSITE" id="PS50003">
    <property type="entry name" value="PH_DOMAIN"/>
    <property type="match status" value="1"/>
</dbReference>
<gene>
    <name evidence="9" type="ORF">EG68_03473</name>
</gene>
<dbReference type="InterPro" id="IPR014830">
    <property type="entry name" value="Glycolipid_transfer_prot_dom"/>
</dbReference>
<comment type="caution">
    <text evidence="9">The sequence shown here is derived from an EMBL/GenBank/DDBJ whole genome shotgun (WGS) entry which is preliminary data.</text>
</comment>
<evidence type="ECO:0000256" key="7">
    <source>
        <dbReference type="SAM" id="MobiDB-lite"/>
    </source>
</evidence>
<feature type="region of interest" description="Disordered" evidence="7">
    <location>
        <begin position="363"/>
        <end position="382"/>
    </location>
</feature>
<dbReference type="GO" id="GO:0055037">
    <property type="term" value="C:recycling endosome"/>
    <property type="evidence" value="ECO:0007669"/>
    <property type="project" value="TreeGrafter"/>
</dbReference>
<evidence type="ECO:0000256" key="2">
    <source>
        <dbReference type="ARBA" id="ARBA00004198"/>
    </source>
</evidence>
<dbReference type="OrthoDB" id="1854502at2759"/>
<dbReference type="GO" id="GO:0007032">
    <property type="term" value="P:endosome organization"/>
    <property type="evidence" value="ECO:0007669"/>
    <property type="project" value="TreeGrafter"/>
</dbReference>
<sequence length="559" mass="61882">MEGFLFKWTNYMTGWQQRWFTLKDGVLSYYRSQEEVDSGCKGSVKLAVCDVIVHSSDPRRFDLILGEQRFYLRALSRADRQRWVVALGSCKAGGAPPVELDELRLNELHTQSILTHQSELRIYHNLILQQVKELQGNLKEDNVPDMTRINEVTGTLNAACSTFLVTLNELLVLTQSPVIGPSRGSLDLSTKHSSSPPSAPLASTLTALQNAVDSVPTTVKQPLRTGGGLYSWFPGDSAPSKSTELNAGPKPSQRRMNRAGRIHHTFFSTMEYSFEDLRPNMDASSTRQPDSQLLPGDYLAALDFVQACRSLFTIFERLSTTTTTANTPRYIPTAARSFTALQQVQADLTGNLGRLELALSVHSGNQAASTSPQPRTTQSDSSVPGIVSLGSLIRDDITNNRTKDDASVYMAVLWLARSLNFVREFLHLLFTLPQPSAESVVNSQKTPVDDSLSVVATEAYARCLRSFHQWSLRGVAMIVIKSLPSRNDFLHVLLQDSLKLSDGTYTPLSVALTCHPELYAQLEIDAKHYSDALGRTLTLIEGLFACLDLERVFTGSETY</sequence>
<comment type="subcellular location">
    <subcellularLocation>
        <location evidence="2">Golgi apparatus</location>
        <location evidence="2">trans-Golgi network membrane</location>
    </subcellularLocation>
    <subcellularLocation>
        <location evidence="1">Membrane</location>
        <topology evidence="1">Peripheral membrane protein</topology>
    </subcellularLocation>
</comment>
<proteinExistence type="predicted"/>
<name>A0A8S9Z1M7_9TREM</name>
<evidence type="ECO:0000256" key="4">
    <source>
        <dbReference type="ARBA" id="ARBA00022553"/>
    </source>
</evidence>
<evidence type="ECO:0000256" key="6">
    <source>
        <dbReference type="ARBA" id="ARBA00023136"/>
    </source>
</evidence>
<organism evidence="9 10">
    <name type="scientific">Paragonimus skrjabini miyazakii</name>
    <dbReference type="NCBI Taxonomy" id="59628"/>
    <lineage>
        <taxon>Eukaryota</taxon>
        <taxon>Metazoa</taxon>
        <taxon>Spiralia</taxon>
        <taxon>Lophotrochozoa</taxon>
        <taxon>Platyhelminthes</taxon>
        <taxon>Trematoda</taxon>
        <taxon>Digenea</taxon>
        <taxon>Plagiorchiida</taxon>
        <taxon>Troglotremata</taxon>
        <taxon>Troglotrematidae</taxon>
        <taxon>Paragonimus</taxon>
    </lineage>
</organism>
<dbReference type="GO" id="GO:0005802">
    <property type="term" value="C:trans-Golgi network"/>
    <property type="evidence" value="ECO:0007669"/>
    <property type="project" value="TreeGrafter"/>
</dbReference>
<dbReference type="GO" id="GO:0001881">
    <property type="term" value="P:receptor recycling"/>
    <property type="evidence" value="ECO:0007669"/>
    <property type="project" value="TreeGrafter"/>
</dbReference>
<dbReference type="InterPro" id="IPR001849">
    <property type="entry name" value="PH_domain"/>
</dbReference>
<dbReference type="Pfam" id="PF08718">
    <property type="entry name" value="GLTP"/>
    <property type="match status" value="1"/>
</dbReference>
<dbReference type="GO" id="GO:0120013">
    <property type="term" value="F:lipid transfer activity"/>
    <property type="evidence" value="ECO:0007669"/>
    <property type="project" value="InterPro"/>
</dbReference>
<dbReference type="GO" id="GO:0042147">
    <property type="term" value="P:retrograde transport, endosome to Golgi"/>
    <property type="evidence" value="ECO:0007669"/>
    <property type="project" value="TreeGrafter"/>
</dbReference>
<evidence type="ECO:0000259" key="8">
    <source>
        <dbReference type="PROSITE" id="PS50003"/>
    </source>
</evidence>
<evidence type="ECO:0000313" key="10">
    <source>
        <dbReference type="Proteomes" id="UP000822476"/>
    </source>
</evidence>
<dbReference type="GO" id="GO:0016020">
    <property type="term" value="C:membrane"/>
    <property type="evidence" value="ECO:0007669"/>
    <property type="project" value="UniProtKB-SubCell"/>
</dbReference>
<dbReference type="AlphaFoldDB" id="A0A8S9Z1M7"/>
<keyword evidence="5" id="KW-0333">Golgi apparatus</keyword>